<evidence type="ECO:0000259" key="4">
    <source>
        <dbReference type="PROSITE" id="PS50949"/>
    </source>
</evidence>
<name>A0ABT4T9K7_9ACTN</name>
<dbReference type="SUPFAM" id="SSF48008">
    <property type="entry name" value="GntR ligand-binding domain-like"/>
    <property type="match status" value="1"/>
</dbReference>
<dbReference type="InterPro" id="IPR036390">
    <property type="entry name" value="WH_DNA-bd_sf"/>
</dbReference>
<keyword evidence="3" id="KW-0804">Transcription</keyword>
<dbReference type="PRINTS" id="PR00035">
    <property type="entry name" value="HTHGNTR"/>
</dbReference>
<reference evidence="5 6" key="1">
    <citation type="submission" date="2022-11" db="EMBL/GenBank/DDBJ databases">
        <title>Nonomuraea corallina sp. nov., a new species of the genus Nonomuraea isolated from sea side sediment in Thai sea.</title>
        <authorList>
            <person name="Ngamcharungchit C."/>
            <person name="Matsumoto A."/>
            <person name="Suriyachadkun C."/>
            <person name="Panbangred W."/>
            <person name="Inahashi Y."/>
            <person name="Intra B."/>
        </authorList>
    </citation>
    <scope>NUCLEOTIDE SEQUENCE [LARGE SCALE GENOMIC DNA]</scope>
    <source>
        <strain evidence="5 6">DSM 43553</strain>
    </source>
</reference>
<evidence type="ECO:0000313" key="5">
    <source>
        <dbReference type="EMBL" id="MDA0645800.1"/>
    </source>
</evidence>
<evidence type="ECO:0000313" key="6">
    <source>
        <dbReference type="Proteomes" id="UP001212498"/>
    </source>
</evidence>
<keyword evidence="6" id="KW-1185">Reference proteome</keyword>
<dbReference type="CDD" id="cd07377">
    <property type="entry name" value="WHTH_GntR"/>
    <property type="match status" value="1"/>
</dbReference>
<dbReference type="EMBL" id="JAPNUD010000156">
    <property type="protein sequence ID" value="MDA0645800.1"/>
    <property type="molecule type" value="Genomic_DNA"/>
</dbReference>
<evidence type="ECO:0000256" key="3">
    <source>
        <dbReference type="ARBA" id="ARBA00023163"/>
    </source>
</evidence>
<dbReference type="PANTHER" id="PTHR43537">
    <property type="entry name" value="TRANSCRIPTIONAL REGULATOR, GNTR FAMILY"/>
    <property type="match status" value="1"/>
</dbReference>
<dbReference type="SMART" id="SM00345">
    <property type="entry name" value="HTH_GNTR"/>
    <property type="match status" value="1"/>
</dbReference>
<protein>
    <submittedName>
        <fullName evidence="5">FadR/GntR family transcriptional regulator</fullName>
    </submittedName>
</protein>
<accession>A0ABT4T9K7</accession>
<gene>
    <name evidence="5" type="ORF">OUY24_34695</name>
</gene>
<sequence length="245" mass="27092">MAGYAVAVPTDRAAAPAYQDLASRLREQILAGQLKPGDRLPVEPELCAMYGVSRSTVREALRVLSSEGLLVTRRGVAGGSFVVHPDPEHIKHYLRSSFALFTDAGSVANLLEVRCLLEVPAAGLAAERRSPEQLEALRRSLVKPRRDRGRGFAANRGFHEVLLAAAGNPLLTAVTAPVFGVLESRFARDEAASDFFERVDRDHREIFGAVESGDREAAERAQREHLEHLRETYTRIDRERRQNGD</sequence>
<dbReference type="SUPFAM" id="SSF46785">
    <property type="entry name" value="Winged helix' DNA-binding domain"/>
    <property type="match status" value="1"/>
</dbReference>
<dbReference type="RefSeq" id="WP_148033465.1">
    <property type="nucleotide sequence ID" value="NZ_BAABFD010000014.1"/>
</dbReference>
<comment type="caution">
    <text evidence="5">The sequence shown here is derived from an EMBL/GenBank/DDBJ whole genome shotgun (WGS) entry which is preliminary data.</text>
</comment>
<dbReference type="Pfam" id="PF00392">
    <property type="entry name" value="GntR"/>
    <property type="match status" value="1"/>
</dbReference>
<dbReference type="InterPro" id="IPR008920">
    <property type="entry name" value="TF_FadR/GntR_C"/>
</dbReference>
<feature type="domain" description="HTH gntR-type" evidence="4">
    <location>
        <begin position="15"/>
        <end position="85"/>
    </location>
</feature>
<dbReference type="PANTHER" id="PTHR43537:SF5">
    <property type="entry name" value="UXU OPERON TRANSCRIPTIONAL REGULATOR"/>
    <property type="match status" value="1"/>
</dbReference>
<dbReference type="Gene3D" id="1.10.10.10">
    <property type="entry name" value="Winged helix-like DNA-binding domain superfamily/Winged helix DNA-binding domain"/>
    <property type="match status" value="1"/>
</dbReference>
<dbReference type="InterPro" id="IPR011711">
    <property type="entry name" value="GntR_C"/>
</dbReference>
<dbReference type="Pfam" id="PF07729">
    <property type="entry name" value="FCD"/>
    <property type="match status" value="1"/>
</dbReference>
<dbReference type="SMART" id="SM00895">
    <property type="entry name" value="FCD"/>
    <property type="match status" value="1"/>
</dbReference>
<dbReference type="Proteomes" id="UP001212498">
    <property type="component" value="Unassembled WGS sequence"/>
</dbReference>
<dbReference type="Gene3D" id="1.20.120.530">
    <property type="entry name" value="GntR ligand-binding domain-like"/>
    <property type="match status" value="1"/>
</dbReference>
<keyword evidence="2" id="KW-0238">DNA-binding</keyword>
<proteinExistence type="predicted"/>
<dbReference type="InterPro" id="IPR000524">
    <property type="entry name" value="Tscrpt_reg_HTH_GntR"/>
</dbReference>
<evidence type="ECO:0000256" key="1">
    <source>
        <dbReference type="ARBA" id="ARBA00023015"/>
    </source>
</evidence>
<keyword evidence="1" id="KW-0805">Transcription regulation</keyword>
<organism evidence="5 6">
    <name type="scientific">Nonomuraea ferruginea</name>
    <dbReference type="NCBI Taxonomy" id="46174"/>
    <lineage>
        <taxon>Bacteria</taxon>
        <taxon>Bacillati</taxon>
        <taxon>Actinomycetota</taxon>
        <taxon>Actinomycetes</taxon>
        <taxon>Streptosporangiales</taxon>
        <taxon>Streptosporangiaceae</taxon>
        <taxon>Nonomuraea</taxon>
    </lineage>
</organism>
<dbReference type="PROSITE" id="PS50949">
    <property type="entry name" value="HTH_GNTR"/>
    <property type="match status" value="1"/>
</dbReference>
<evidence type="ECO:0000256" key="2">
    <source>
        <dbReference type="ARBA" id="ARBA00023125"/>
    </source>
</evidence>
<dbReference type="InterPro" id="IPR036388">
    <property type="entry name" value="WH-like_DNA-bd_sf"/>
</dbReference>